<feature type="region of interest" description="Disordered" evidence="4">
    <location>
        <begin position="501"/>
        <end position="849"/>
    </location>
</feature>
<evidence type="ECO:0000256" key="4">
    <source>
        <dbReference type="SAM" id="MobiDB-lite"/>
    </source>
</evidence>
<keyword evidence="2" id="KW-0597">Phosphoprotein</keyword>
<dbReference type="AlphaFoldDB" id="A0A2V1E3M1"/>
<feature type="compositionally biased region" description="Basic and acidic residues" evidence="4">
    <location>
        <begin position="627"/>
        <end position="646"/>
    </location>
</feature>
<dbReference type="InterPro" id="IPR006709">
    <property type="entry name" value="SSU_processome_Utp14"/>
</dbReference>
<proteinExistence type="predicted"/>
<evidence type="ECO:0000256" key="1">
    <source>
        <dbReference type="ARBA" id="ARBA00004604"/>
    </source>
</evidence>
<dbReference type="GO" id="GO:0006364">
    <property type="term" value="P:rRNA processing"/>
    <property type="evidence" value="ECO:0007669"/>
    <property type="project" value="InterPro"/>
</dbReference>
<feature type="compositionally biased region" description="Basic and acidic residues" evidence="4">
    <location>
        <begin position="681"/>
        <end position="691"/>
    </location>
</feature>
<dbReference type="Pfam" id="PF04615">
    <property type="entry name" value="Utp14"/>
    <property type="match status" value="1"/>
</dbReference>
<reference evidence="5 6" key="1">
    <citation type="journal article" date="2018" name="Sci. Rep.">
        <title>Comparative genomics provides insights into the lifestyle and reveals functional heterogeneity of dark septate endophytic fungi.</title>
        <authorList>
            <person name="Knapp D.G."/>
            <person name="Nemeth J.B."/>
            <person name="Barry K."/>
            <person name="Hainaut M."/>
            <person name="Henrissat B."/>
            <person name="Johnson J."/>
            <person name="Kuo A."/>
            <person name="Lim J.H.P."/>
            <person name="Lipzen A."/>
            <person name="Nolan M."/>
            <person name="Ohm R.A."/>
            <person name="Tamas L."/>
            <person name="Grigoriev I.V."/>
            <person name="Spatafora J.W."/>
            <person name="Nagy L.G."/>
            <person name="Kovacs G.M."/>
        </authorList>
    </citation>
    <scope>NUCLEOTIDE SEQUENCE [LARGE SCALE GENOMIC DNA]</scope>
    <source>
        <strain evidence="5 6">DSE2036</strain>
    </source>
</reference>
<keyword evidence="3" id="KW-0539">Nucleus</keyword>
<feature type="compositionally biased region" description="Acidic residues" evidence="4">
    <location>
        <begin position="223"/>
        <end position="236"/>
    </location>
</feature>
<dbReference type="EMBL" id="KZ805316">
    <property type="protein sequence ID" value="PVI05137.1"/>
    <property type="molecule type" value="Genomic_DNA"/>
</dbReference>
<keyword evidence="6" id="KW-1185">Reference proteome</keyword>
<evidence type="ECO:0000313" key="6">
    <source>
        <dbReference type="Proteomes" id="UP000244855"/>
    </source>
</evidence>
<name>A0A2V1E3M1_9PLEO</name>
<protein>
    <submittedName>
        <fullName evidence="5">Utp14-domain-containing protein</fullName>
    </submittedName>
</protein>
<feature type="compositionally biased region" description="Acidic residues" evidence="4">
    <location>
        <begin position="117"/>
        <end position="136"/>
    </location>
</feature>
<feature type="compositionally biased region" description="Basic and acidic residues" evidence="4">
    <location>
        <begin position="45"/>
        <end position="64"/>
    </location>
</feature>
<feature type="compositionally biased region" description="Basic and acidic residues" evidence="4">
    <location>
        <begin position="540"/>
        <end position="569"/>
    </location>
</feature>
<feature type="compositionally biased region" description="Low complexity" evidence="4">
    <location>
        <begin position="765"/>
        <end position="807"/>
    </location>
</feature>
<accession>A0A2V1E3M1</accession>
<feature type="compositionally biased region" description="Acidic residues" evidence="4">
    <location>
        <begin position="72"/>
        <end position="83"/>
    </location>
</feature>
<dbReference type="OrthoDB" id="277439at2759"/>
<feature type="region of interest" description="Disordered" evidence="4">
    <location>
        <begin position="1"/>
        <end position="357"/>
    </location>
</feature>
<dbReference type="PANTHER" id="PTHR14150">
    <property type="entry name" value="U3 SMALL NUCLEOLAR RNA-ASSOCIATED PROTEIN 14"/>
    <property type="match status" value="1"/>
</dbReference>
<evidence type="ECO:0000256" key="3">
    <source>
        <dbReference type="ARBA" id="ARBA00023242"/>
    </source>
</evidence>
<feature type="compositionally biased region" description="Basic and acidic residues" evidence="4">
    <location>
        <begin position="324"/>
        <end position="336"/>
    </location>
</feature>
<dbReference type="GO" id="GO:0032040">
    <property type="term" value="C:small-subunit processome"/>
    <property type="evidence" value="ECO:0007669"/>
    <property type="project" value="InterPro"/>
</dbReference>
<feature type="region of interest" description="Disordered" evidence="4">
    <location>
        <begin position="875"/>
        <end position="962"/>
    </location>
</feature>
<feature type="compositionally biased region" description="Low complexity" evidence="4">
    <location>
        <begin position="237"/>
        <end position="246"/>
    </location>
</feature>
<feature type="compositionally biased region" description="Basic and acidic residues" evidence="4">
    <location>
        <begin position="510"/>
        <end position="529"/>
    </location>
</feature>
<feature type="compositionally biased region" description="Acidic residues" evidence="4">
    <location>
        <begin position="570"/>
        <end position="596"/>
    </location>
</feature>
<comment type="subcellular location">
    <subcellularLocation>
        <location evidence="1">Nucleus</location>
        <location evidence="1">Nucleolus</location>
    </subcellularLocation>
</comment>
<dbReference type="PANTHER" id="PTHR14150:SF12">
    <property type="entry name" value="U3 SMALL NUCLEOLAR RNA-ASSOCIATED PROTEIN 14 HOMOLOG A"/>
    <property type="match status" value="1"/>
</dbReference>
<evidence type="ECO:0000256" key="2">
    <source>
        <dbReference type="ARBA" id="ARBA00022553"/>
    </source>
</evidence>
<feature type="compositionally biased region" description="Basic and acidic residues" evidence="4">
    <location>
        <begin position="342"/>
        <end position="357"/>
    </location>
</feature>
<evidence type="ECO:0000313" key="5">
    <source>
        <dbReference type="EMBL" id="PVI05137.1"/>
    </source>
</evidence>
<feature type="compositionally biased region" description="Basic and acidic residues" evidence="4">
    <location>
        <begin position="272"/>
        <end position="285"/>
    </location>
</feature>
<gene>
    <name evidence="5" type="ORF">DM02DRAFT_610992</name>
</gene>
<organism evidence="5 6">
    <name type="scientific">Periconia macrospinosa</name>
    <dbReference type="NCBI Taxonomy" id="97972"/>
    <lineage>
        <taxon>Eukaryota</taxon>
        <taxon>Fungi</taxon>
        <taxon>Dikarya</taxon>
        <taxon>Ascomycota</taxon>
        <taxon>Pezizomycotina</taxon>
        <taxon>Dothideomycetes</taxon>
        <taxon>Pleosporomycetidae</taxon>
        <taxon>Pleosporales</taxon>
        <taxon>Massarineae</taxon>
        <taxon>Periconiaceae</taxon>
        <taxon>Periconia</taxon>
    </lineage>
</organism>
<feature type="compositionally biased region" description="Basic and acidic residues" evidence="4">
    <location>
        <begin position="929"/>
        <end position="939"/>
    </location>
</feature>
<feature type="compositionally biased region" description="Acidic residues" evidence="4">
    <location>
        <begin position="164"/>
        <end position="192"/>
    </location>
</feature>
<sequence length="1030" mass="115584">MPPRISRSSLPKAARPSKPQSGGGRRAPKKSAKRALNAFAIASHDAPDRTKIRKGRLGESDVDARKKRPREEDEEDEEEEEDGVDVKRRKQTKGGNDSYDEGSDSEGNNWKMGHVDDDNDSDIDSDEAFGESDEERFEGWTFRGSQSNQRGGKPKKQVRHMDMEDGDEDIDLDEEDSGDEEEDEDDLGEDAIDLATALDQYEESEEEEKKSAKKSKKKKVSFDDSDESPSEADDIAADGASDFSSSGDEDEGDEEDRRAQLNDLISSLAAEEEQKSAVRRAEVHESSAPSEFGISRKVDLSAFKSKTADPERKKALKLLQDDNPSTKRNDMSRKLDAPLPKRQQDKLDRAAANAKAEETLERWVDTVKRNRQAEHLSFPLNQGGEGPRMGETRLLATTTSAPTNELESTIQSILQQSGLSNGHEDEDKIQKWETLQTNKLPLEEVMKRRAQLRKERELLFREEVRAKRVKKIKSKAYRRVHRKERERLLERERDALKADGVDISEDEREYNDRRRAEERMGAKHRDSKWAKGVKASGKAAWDEDARSGVTEMARRNEELRRRMEGKAVRDEDEDDSDLSSEDEDEDMDDEDDDDNEVLQRQLGRLKENPFSTKESKLGSMAFMQKAENARRAQNDEDIERIRKELAGEESNSEDEDETSTRAGRRKFGPESNTLTPAIQIRKSEFEEREGSDAEAEDEDNDGTKSTTRNEQQSSNASSFQKSKPANKKTNKTISSAAPRTSDDETPSHQQGNPYLVKAKKDKKSTSSLPSNLTTTTTTTTTTTKPQPSSSKKPSASSKKQQPSTQQQADHGLAGNPTLSAPDDDGFQTVSYNNHDDDNDDSDNDSALSNEGIDLDSAVVAAMARNNALTASAFASDAAAVEAEFAAEKAENDDWDDDQHGNATQQTMPGWGSWAGVPDSKNSKNKKRKSETTYQKKEEAQLQQSTNGKNKRKRKGQDNDRVILTQRRTKANTRYLAPQLPFPFESKEQYERGLRMPLGSEWTTKQTHQKATLPRVLVKQGVIGALRKPLV</sequence>
<dbReference type="STRING" id="97972.A0A2V1E3M1"/>
<feature type="compositionally biased region" description="Polar residues" evidence="4">
    <location>
        <begin position="703"/>
        <end position="723"/>
    </location>
</feature>
<dbReference type="Proteomes" id="UP000244855">
    <property type="component" value="Unassembled WGS sequence"/>
</dbReference>